<dbReference type="InterPro" id="IPR036412">
    <property type="entry name" value="HAD-like_sf"/>
</dbReference>
<name>A0A433BAV0_9FUNG</name>
<keyword evidence="5" id="KW-1185">Reference proteome</keyword>
<dbReference type="InterPro" id="IPR001830">
    <property type="entry name" value="Glyco_trans_20"/>
</dbReference>
<evidence type="ECO:0000313" key="4">
    <source>
        <dbReference type="EMBL" id="RUP23127.1"/>
    </source>
</evidence>
<dbReference type="PANTHER" id="PTHR10788:SF123">
    <property type="entry name" value="TREHALOSE-PHOSPHATASE"/>
    <property type="match status" value="1"/>
</dbReference>
<evidence type="ECO:0000256" key="3">
    <source>
        <dbReference type="RuleBase" id="RU361117"/>
    </source>
</evidence>
<organism evidence="4 5">
    <name type="scientific">Jimgerdemannia flammicorona</name>
    <dbReference type="NCBI Taxonomy" id="994334"/>
    <lineage>
        <taxon>Eukaryota</taxon>
        <taxon>Fungi</taxon>
        <taxon>Fungi incertae sedis</taxon>
        <taxon>Mucoromycota</taxon>
        <taxon>Mucoromycotina</taxon>
        <taxon>Endogonomycetes</taxon>
        <taxon>Endogonales</taxon>
        <taxon>Endogonaceae</taxon>
        <taxon>Jimgerdemannia</taxon>
    </lineage>
</organism>
<dbReference type="GO" id="GO:0005992">
    <property type="term" value="P:trehalose biosynthetic process"/>
    <property type="evidence" value="ECO:0007669"/>
    <property type="project" value="UniProtKB-UniPathway"/>
</dbReference>
<comment type="similarity">
    <text evidence="1">In the N-terminal section; belongs to the glycosyltransferase 20 family.</text>
</comment>
<proteinExistence type="inferred from homology"/>
<dbReference type="FunFam" id="3.40.50.1000:FF:000052">
    <property type="entry name" value="Alpha,alpha-trehalose-phosphate synthase [UDP-forming] 6"/>
    <property type="match status" value="1"/>
</dbReference>
<dbReference type="Pfam" id="PF02358">
    <property type="entry name" value="Trehalose_PPase"/>
    <property type="match status" value="1"/>
</dbReference>
<comment type="function">
    <text evidence="3">Removes the phosphate from trehalose 6-phosphate to produce free trehalose.</text>
</comment>
<gene>
    <name evidence="4" type="ORF">BC936DRAFT_139042</name>
</gene>
<dbReference type="GO" id="GO:0003825">
    <property type="term" value="F:alpha,alpha-trehalose-phosphate synthase (UDP-forming) activity"/>
    <property type="evidence" value="ECO:0007669"/>
    <property type="project" value="TreeGrafter"/>
</dbReference>
<dbReference type="OrthoDB" id="2421388at2759"/>
<dbReference type="Gene3D" id="3.40.50.1000">
    <property type="entry name" value="HAD superfamily/HAD-like"/>
    <property type="match status" value="1"/>
</dbReference>
<evidence type="ECO:0000256" key="2">
    <source>
        <dbReference type="ARBA" id="ARBA00006330"/>
    </source>
</evidence>
<dbReference type="GO" id="GO:0005946">
    <property type="term" value="C:alpha,alpha-trehalose-phosphate synthase complex (UDP-forming)"/>
    <property type="evidence" value="ECO:0007669"/>
    <property type="project" value="TreeGrafter"/>
</dbReference>
<dbReference type="InterPro" id="IPR003337">
    <property type="entry name" value="Trehalose_PPase"/>
</dbReference>
<evidence type="ECO:0000256" key="1">
    <source>
        <dbReference type="ARBA" id="ARBA00005409"/>
    </source>
</evidence>
<dbReference type="NCBIfam" id="TIGR00685">
    <property type="entry name" value="T6PP"/>
    <property type="match status" value="1"/>
</dbReference>
<dbReference type="GO" id="GO:0004805">
    <property type="term" value="F:trehalose-phosphatase activity"/>
    <property type="evidence" value="ECO:0007669"/>
    <property type="project" value="UniProtKB-EC"/>
</dbReference>
<dbReference type="FunFam" id="3.30.70.1020:FF:000002">
    <property type="entry name" value="Trehalose-6-phosphate synthase 2"/>
    <property type="match status" value="1"/>
</dbReference>
<dbReference type="SUPFAM" id="SSF56784">
    <property type="entry name" value="HAD-like"/>
    <property type="match status" value="1"/>
</dbReference>
<comment type="pathway">
    <text evidence="3">Glycan biosynthesis; trehalose biosynthesis.</text>
</comment>
<protein>
    <recommendedName>
        <fullName evidence="3">Trehalose 6-phosphate phosphatase</fullName>
        <ecNumber evidence="3">3.1.3.12</ecNumber>
    </recommendedName>
</protein>
<comment type="cofactor">
    <cofactor evidence="3">
        <name>a divalent metal cation</name>
        <dbReference type="ChEBI" id="CHEBI:60240"/>
    </cofactor>
</comment>
<dbReference type="NCBIfam" id="TIGR01484">
    <property type="entry name" value="HAD-SF-IIB"/>
    <property type="match status" value="1"/>
</dbReference>
<dbReference type="InterPro" id="IPR006379">
    <property type="entry name" value="HAD-SF_hydro_IIB"/>
</dbReference>
<dbReference type="CDD" id="cd01627">
    <property type="entry name" value="HAD_TPP"/>
    <property type="match status" value="1"/>
</dbReference>
<accession>A0A433BAV0</accession>
<comment type="similarity">
    <text evidence="2">In the C-terminal section; belongs to the trehalose phosphatase family.</text>
</comment>
<dbReference type="GO" id="GO:0005829">
    <property type="term" value="C:cytosol"/>
    <property type="evidence" value="ECO:0007669"/>
    <property type="project" value="TreeGrafter"/>
</dbReference>
<evidence type="ECO:0000313" key="5">
    <source>
        <dbReference type="Proteomes" id="UP000268093"/>
    </source>
</evidence>
<comment type="catalytic activity">
    <reaction evidence="3">
        <text>alpha,alpha-trehalose 6-phosphate + H2O = alpha,alpha-trehalose + phosphate</text>
        <dbReference type="Rhea" id="RHEA:23420"/>
        <dbReference type="ChEBI" id="CHEBI:15377"/>
        <dbReference type="ChEBI" id="CHEBI:16551"/>
        <dbReference type="ChEBI" id="CHEBI:43474"/>
        <dbReference type="ChEBI" id="CHEBI:58429"/>
        <dbReference type="EC" id="3.1.3.12"/>
    </reaction>
</comment>
<dbReference type="EMBL" id="RBNI01014190">
    <property type="protein sequence ID" value="RUP23127.1"/>
    <property type="molecule type" value="Genomic_DNA"/>
</dbReference>
<comment type="similarity">
    <text evidence="3">Belongs to the trehalose phosphatase family.</text>
</comment>
<sequence>MQQLYRHVTGHTASFWAHSFVKQLISEVANASDSNPTPFLDVDNLLRKYHGSKKRLLFFDYDGTLTPIRKMPNAAVPPPDMLKYMQKLAEDPNNIVWVISGRDQAALDEWLGNVDNLGLSAEHGCFTKGPDSKKWINLTEELDMSWKNDVIEIFTYYTERTQGSFIEHKRSSLTWHYRMADPEYGAFQAKECQNHLENAVLSKLPVEILVGKKNLEVRPTSINKGEIVKRLLAANPGADFAFCAGDDKTDEDMFRALRKSDLSEKDFYCVTVGPSDKKTIANWHVNTSDDIVRVIGTLVGAGNFDIKKSMTLQNPQHNSPVLDNWSNLAKTVHRLGKKIMV</sequence>
<comment type="caution">
    <text evidence="4">The sequence shown here is derived from an EMBL/GenBank/DDBJ whole genome shotgun (WGS) entry which is preliminary data.</text>
</comment>
<dbReference type="EC" id="3.1.3.12" evidence="3"/>
<keyword evidence="3" id="KW-0378">Hydrolase</keyword>
<reference evidence="4 5" key="1">
    <citation type="journal article" date="2018" name="New Phytol.">
        <title>Phylogenomics of Endogonaceae and evolution of mycorrhizas within Mucoromycota.</title>
        <authorList>
            <person name="Chang Y."/>
            <person name="Desiro A."/>
            <person name="Na H."/>
            <person name="Sandor L."/>
            <person name="Lipzen A."/>
            <person name="Clum A."/>
            <person name="Barry K."/>
            <person name="Grigoriev I.V."/>
            <person name="Martin F.M."/>
            <person name="Stajich J.E."/>
            <person name="Smith M.E."/>
            <person name="Bonito G."/>
            <person name="Spatafora J.W."/>
        </authorList>
    </citation>
    <scope>NUCLEOTIDE SEQUENCE [LARGE SCALE GENOMIC DNA]</scope>
    <source>
        <strain evidence="4 5">GMNB39</strain>
    </source>
</reference>
<dbReference type="AlphaFoldDB" id="A0A433BAV0"/>
<dbReference type="PANTHER" id="PTHR10788">
    <property type="entry name" value="TREHALOSE-6-PHOSPHATE SYNTHASE"/>
    <property type="match status" value="1"/>
</dbReference>
<dbReference type="InterPro" id="IPR023214">
    <property type="entry name" value="HAD_sf"/>
</dbReference>
<dbReference type="UniPathway" id="UPA00299"/>
<dbReference type="Gene3D" id="3.30.70.1020">
    <property type="entry name" value="Trehalose-6-phosphate phosphatase related protein, domain 2"/>
    <property type="match status" value="1"/>
</dbReference>
<dbReference type="Proteomes" id="UP000268093">
    <property type="component" value="Unassembled WGS sequence"/>
</dbReference>